<dbReference type="InterPro" id="IPR052169">
    <property type="entry name" value="CW_Biosynth-Accessory"/>
</dbReference>
<reference evidence="3 4" key="1">
    <citation type="journal article" date="2010" name="PLoS ONE">
        <title>The genome sequence of the rumen methanogen Methanobrevibacter ruminantium reveals new possibilities for controlling ruminant methane emissions.</title>
        <authorList>
            <person name="Leahy S.C."/>
            <person name="Kelly W.J."/>
            <person name="Altermann E."/>
            <person name="Ronimus R.S."/>
            <person name="Yeoman C.J."/>
            <person name="Pacheco D.M."/>
            <person name="Li D."/>
            <person name="Kong Z."/>
            <person name="McTavish S."/>
            <person name="Sang C."/>
            <person name="Lambie S.C."/>
            <person name="Janssen P.H."/>
            <person name="Dey D."/>
            <person name="Attwood G.T."/>
        </authorList>
    </citation>
    <scope>NUCLEOTIDE SEQUENCE [LARGE SCALE GENOMIC DNA]</scope>
    <source>
        <strain evidence="4">ATCC 35063 / DSM 1093 / JCM 13430 / OCM 146 / M1</strain>
    </source>
</reference>
<dbReference type="InterPro" id="IPR019079">
    <property type="entry name" value="Capsule_synth_CapA"/>
</dbReference>
<dbReference type="Gene3D" id="3.60.21.10">
    <property type="match status" value="1"/>
</dbReference>
<dbReference type="Proteomes" id="UP000008680">
    <property type="component" value="Chromosome"/>
</dbReference>
<dbReference type="Pfam" id="PF09587">
    <property type="entry name" value="PGA_cap"/>
    <property type="match status" value="1"/>
</dbReference>
<organism evidence="3 4">
    <name type="scientific">Methanobrevibacter ruminantium (strain ATCC 35063 / DSM 1093 / JCM 13430 / OCM 146 / M1)</name>
    <name type="common">Methanobacterium ruminantium</name>
    <dbReference type="NCBI Taxonomy" id="634498"/>
    <lineage>
        <taxon>Archaea</taxon>
        <taxon>Methanobacteriati</taxon>
        <taxon>Methanobacteriota</taxon>
        <taxon>Methanomada group</taxon>
        <taxon>Methanobacteria</taxon>
        <taxon>Methanobacteriales</taxon>
        <taxon>Methanobacteriaceae</taxon>
        <taxon>Methanobrevibacter</taxon>
    </lineage>
</organism>
<feature type="domain" description="Capsule synthesis protein CapA" evidence="2">
    <location>
        <begin position="47"/>
        <end position="290"/>
    </location>
</feature>
<dbReference type="HOGENOM" id="CLU_038823_2_2_2"/>
<dbReference type="PATRIC" id="fig|634498.28.peg.1047"/>
<protein>
    <submittedName>
        <fullName evidence="3">Poly-gamma-glutamate biosynthesis protein</fullName>
    </submittedName>
</protein>
<evidence type="ECO:0000259" key="2">
    <source>
        <dbReference type="SMART" id="SM00854"/>
    </source>
</evidence>
<gene>
    <name evidence="3" type="ordered locus">mru_1047</name>
</gene>
<evidence type="ECO:0000313" key="4">
    <source>
        <dbReference type="Proteomes" id="UP000008680"/>
    </source>
</evidence>
<dbReference type="CDD" id="cd07381">
    <property type="entry name" value="MPP_CapA"/>
    <property type="match status" value="1"/>
</dbReference>
<dbReference type="SMART" id="SM00854">
    <property type="entry name" value="PGA_cap"/>
    <property type="match status" value="1"/>
</dbReference>
<comment type="similarity">
    <text evidence="1">Belongs to the CapA family.</text>
</comment>
<evidence type="ECO:0000313" key="3">
    <source>
        <dbReference type="EMBL" id="ADC46898.1"/>
    </source>
</evidence>
<dbReference type="InterPro" id="IPR029052">
    <property type="entry name" value="Metallo-depent_PP-like"/>
</dbReference>
<dbReference type="AlphaFoldDB" id="D3E2Y7"/>
<dbReference type="SUPFAM" id="SSF56300">
    <property type="entry name" value="Metallo-dependent phosphatases"/>
    <property type="match status" value="1"/>
</dbReference>
<dbReference type="EMBL" id="CP001719">
    <property type="protein sequence ID" value="ADC46898.1"/>
    <property type="molecule type" value="Genomic_DNA"/>
</dbReference>
<accession>D3E2Y7</accession>
<evidence type="ECO:0000256" key="1">
    <source>
        <dbReference type="ARBA" id="ARBA00005662"/>
    </source>
</evidence>
<name>D3E2Y7_METRM</name>
<dbReference type="PANTHER" id="PTHR33393">
    <property type="entry name" value="POLYGLUTAMINE SYNTHESIS ACCESSORY PROTEIN RV0574C-RELATED"/>
    <property type="match status" value="1"/>
</dbReference>
<dbReference type="KEGG" id="mru:mru_1047"/>
<dbReference type="PANTHER" id="PTHR33393:SF11">
    <property type="entry name" value="POLYGLUTAMINE SYNTHESIS ACCESSORY PROTEIN RV0574C-RELATED"/>
    <property type="match status" value="1"/>
</dbReference>
<dbReference type="STRING" id="634498.mru_1047"/>
<proteinExistence type="inferred from homology"/>
<dbReference type="eggNOG" id="arCOG07503">
    <property type="taxonomic scope" value="Archaea"/>
</dbReference>
<keyword evidence="4" id="KW-1185">Reference proteome</keyword>
<sequence>MWYDMKRRRFYLILFIILLILAAIAIIGTFSSFSDVSGYDLGSDDLSIAVTGDVMFGRKMPGVLDSGASPFRNVENVTKSADILLVNFENPATYSTNPVKGDVPLKADPKYVHLLAEANEIVIASQDNNHALDYGDEGLNDSIKNLKDAGIYVIGAGNNLSEASKPVVIEKGDRKVTVLNYMDADNFAEYASIMPPATANSSGFCAYDSELARKQVAEARENESSIVIAYMHYGNEYSRSPNEYQINMSHELIDSGADIVIGSHAHVTQGVEMYHGKPIFYNLGNFIFDQSNPATHRSYFLNLDLHGDNCTVTLYPTVIVGYLPQFMDADSAKALLAELYPQCDQLKVNDDGTAQLTFKLGNITDNSTQSNDVRLY</sequence>